<evidence type="ECO:0000313" key="2">
    <source>
        <dbReference type="EMBL" id="QHU18429.1"/>
    </source>
</evidence>
<name>A0A6C0KLC8_9ZZZZ</name>
<evidence type="ECO:0000256" key="1">
    <source>
        <dbReference type="SAM" id="MobiDB-lite"/>
    </source>
</evidence>
<feature type="region of interest" description="Disordered" evidence="1">
    <location>
        <begin position="122"/>
        <end position="142"/>
    </location>
</feature>
<reference evidence="2" key="1">
    <citation type="journal article" date="2020" name="Nature">
        <title>Giant virus diversity and host interactions through global metagenomics.</title>
        <authorList>
            <person name="Schulz F."/>
            <person name="Roux S."/>
            <person name="Paez-Espino D."/>
            <person name="Jungbluth S."/>
            <person name="Walsh D.A."/>
            <person name="Denef V.J."/>
            <person name="McMahon K.D."/>
            <person name="Konstantinidis K.T."/>
            <person name="Eloe-Fadrosh E.A."/>
            <person name="Kyrpides N.C."/>
            <person name="Woyke T."/>
        </authorList>
    </citation>
    <scope>NUCLEOTIDE SEQUENCE</scope>
    <source>
        <strain evidence="2">GVMAG-S-3300013006-138</strain>
    </source>
</reference>
<proteinExistence type="predicted"/>
<sequence length="216" mass="22701">MSGIPSWFLALCILIVVCAIGASIVYSFKGLPEGFTSESCEDCDDDTSCSQTMNVPQDYSTTVSLSPGMDQNIAVSSPPLAYSAESDIPNTDAKFKNLLKAIQQRTGSSSIFPTITSLNLATNSDASGNDASGVDASGSTYTPNQVVIAPHQYPPNAQPSLTANTPTDAGTGAQNIMNGATITPSVRQMIRNDVKNAVKDGVNEIGNEYEITYESV</sequence>
<protein>
    <submittedName>
        <fullName evidence="2">Uncharacterized protein</fullName>
    </submittedName>
</protein>
<dbReference type="EMBL" id="MN740931">
    <property type="protein sequence ID" value="QHU18429.1"/>
    <property type="molecule type" value="Genomic_DNA"/>
</dbReference>
<dbReference type="AlphaFoldDB" id="A0A6C0KLC8"/>
<organism evidence="2">
    <name type="scientific">viral metagenome</name>
    <dbReference type="NCBI Taxonomy" id="1070528"/>
    <lineage>
        <taxon>unclassified sequences</taxon>
        <taxon>metagenomes</taxon>
        <taxon>organismal metagenomes</taxon>
    </lineage>
</organism>
<accession>A0A6C0KLC8</accession>